<dbReference type="PANTHER" id="PTHR43031:SF1">
    <property type="entry name" value="PYRIDINE NUCLEOTIDE-DISULPHIDE OXIDOREDUCTASE"/>
    <property type="match status" value="1"/>
</dbReference>
<accession>A0A177N3C9</accession>
<evidence type="ECO:0000313" key="3">
    <source>
        <dbReference type="Proteomes" id="UP000077857"/>
    </source>
</evidence>
<dbReference type="Proteomes" id="UP000077857">
    <property type="component" value="Unassembled WGS sequence"/>
</dbReference>
<comment type="caution">
    <text evidence="2">The sequence shown here is derived from an EMBL/GenBank/DDBJ whole genome shotgun (WGS) entry which is preliminary data.</text>
</comment>
<evidence type="ECO:0000313" key="2">
    <source>
        <dbReference type="EMBL" id="OAI12476.1"/>
    </source>
</evidence>
<reference evidence="2 3" key="1">
    <citation type="submission" date="2016-03" db="EMBL/GenBank/DDBJ databases">
        <authorList>
            <person name="Ploux O."/>
        </authorList>
    </citation>
    <scope>NUCLEOTIDE SEQUENCE [LARGE SCALE GENOMIC DNA]</scope>
    <source>
        <strain evidence="2 3">R-45378</strain>
    </source>
</reference>
<gene>
    <name evidence="2" type="ORF">A1507_03090</name>
</gene>
<dbReference type="Pfam" id="PF00581">
    <property type="entry name" value="Rhodanese"/>
    <property type="match status" value="1"/>
</dbReference>
<dbReference type="InterPro" id="IPR018634">
    <property type="entry name" value="ChrB_C"/>
</dbReference>
<dbReference type="PROSITE" id="PS50206">
    <property type="entry name" value="RHODANESE_3"/>
    <property type="match status" value="1"/>
</dbReference>
<dbReference type="PANTHER" id="PTHR43031">
    <property type="entry name" value="FAD-DEPENDENT OXIDOREDUCTASE"/>
    <property type="match status" value="1"/>
</dbReference>
<organism evidence="2 3">
    <name type="scientific">Methylomonas koyamae</name>
    <dbReference type="NCBI Taxonomy" id="702114"/>
    <lineage>
        <taxon>Bacteria</taxon>
        <taxon>Pseudomonadati</taxon>
        <taxon>Pseudomonadota</taxon>
        <taxon>Gammaproteobacteria</taxon>
        <taxon>Methylococcales</taxon>
        <taxon>Methylococcaceae</taxon>
        <taxon>Methylomonas</taxon>
    </lineage>
</organism>
<dbReference type="CDD" id="cd00158">
    <property type="entry name" value="RHOD"/>
    <property type="match status" value="1"/>
</dbReference>
<dbReference type="InterPro" id="IPR050229">
    <property type="entry name" value="GlpE_sulfurtransferase"/>
</dbReference>
<dbReference type="AlphaFoldDB" id="A0A177N3C9"/>
<protein>
    <recommendedName>
        <fullName evidence="1">Rhodanese domain-containing protein</fullName>
    </recommendedName>
</protein>
<dbReference type="SUPFAM" id="SSF52821">
    <property type="entry name" value="Rhodanese/Cell cycle control phosphatase"/>
    <property type="match status" value="1"/>
</dbReference>
<dbReference type="GO" id="GO:0004792">
    <property type="term" value="F:thiosulfate-cyanide sulfurtransferase activity"/>
    <property type="evidence" value="ECO:0007669"/>
    <property type="project" value="InterPro"/>
</dbReference>
<name>A0A177N3C9_9GAMM</name>
<dbReference type="Gene3D" id="3.40.250.10">
    <property type="entry name" value="Rhodanese-like domain"/>
    <property type="match status" value="1"/>
</dbReference>
<proteinExistence type="predicted"/>
<evidence type="ECO:0000259" key="1">
    <source>
        <dbReference type="PROSITE" id="PS50206"/>
    </source>
</evidence>
<dbReference type="SMART" id="SM00450">
    <property type="entry name" value="RHOD"/>
    <property type="match status" value="1"/>
</dbReference>
<dbReference type="PROSITE" id="PS00380">
    <property type="entry name" value="RHODANESE_1"/>
    <property type="match status" value="1"/>
</dbReference>
<feature type="domain" description="Rhodanese" evidence="1">
    <location>
        <begin position="178"/>
        <end position="268"/>
    </location>
</feature>
<dbReference type="InterPro" id="IPR001763">
    <property type="entry name" value="Rhodanese-like_dom"/>
</dbReference>
<dbReference type="InterPro" id="IPR001307">
    <property type="entry name" value="Thiosulphate_STrfase_CS"/>
</dbReference>
<dbReference type="InterPro" id="IPR036873">
    <property type="entry name" value="Rhodanese-like_dom_sf"/>
</dbReference>
<sequence length="297" mass="33266">MGIDKWASIWLIKRHIAAGADVLWLADNEDTTDKGILFDTEKSFYKRTGQASAFSALIEGFNIEIAYLPEFLQLVHDVEINYWGPSELSYSDAVENQFRHLQAQFGQEKTPLACYMGFFDNLAAMMPELQNKSIEELNGLNGLIPDSSCAEDAQIEKVPRSKLVAEWPIEAVLKALQQRQNIVFLDVREPEEFAEAHIPGAINVQIRDLPGFDLNSINSADLVIPYCIKDFRGFEMARLLKQHGVANVALLRPYGFKGWKTVGMPTADAKNSESMALKQLTNCANQPHTCLKLENAS</sequence>
<dbReference type="EMBL" id="LUUJ01000110">
    <property type="protein sequence ID" value="OAI12476.1"/>
    <property type="molecule type" value="Genomic_DNA"/>
</dbReference>
<dbReference type="Pfam" id="PF09828">
    <property type="entry name" value="ChrB_C"/>
    <property type="match status" value="1"/>
</dbReference>